<keyword evidence="1" id="KW-0547">Nucleotide-binding</keyword>
<dbReference type="SUPFAM" id="SSF140931">
    <property type="entry name" value="Fic-like"/>
    <property type="match status" value="1"/>
</dbReference>
<feature type="glycosylation site" description="N-linked (GlcNAc...) asparagine" evidence="2">
    <location>
        <position position="170"/>
    </location>
</feature>
<feature type="binding site" evidence="1">
    <location>
        <begin position="281"/>
        <end position="288"/>
    </location>
    <ligand>
        <name>ATP</name>
        <dbReference type="ChEBI" id="CHEBI:30616"/>
    </ligand>
</feature>
<dbReference type="Pfam" id="PF02661">
    <property type="entry name" value="Fic"/>
    <property type="match status" value="1"/>
</dbReference>
<feature type="domain" description="Fido" evidence="3">
    <location>
        <begin position="180"/>
        <end position="335"/>
    </location>
</feature>
<dbReference type="Proteomes" id="UP000266861">
    <property type="component" value="Unassembled WGS sequence"/>
</dbReference>
<dbReference type="GO" id="GO:0005524">
    <property type="term" value="F:ATP binding"/>
    <property type="evidence" value="ECO:0007669"/>
    <property type="project" value="UniProtKB-KW"/>
</dbReference>
<gene>
    <name evidence="4" type="ORF">Glove_329g65</name>
</gene>
<dbReference type="OrthoDB" id="439046at2759"/>
<organism evidence="4 5">
    <name type="scientific">Diversispora epigaea</name>
    <dbReference type="NCBI Taxonomy" id="1348612"/>
    <lineage>
        <taxon>Eukaryota</taxon>
        <taxon>Fungi</taxon>
        <taxon>Fungi incertae sedis</taxon>
        <taxon>Mucoromycota</taxon>
        <taxon>Glomeromycotina</taxon>
        <taxon>Glomeromycetes</taxon>
        <taxon>Diversisporales</taxon>
        <taxon>Diversisporaceae</taxon>
        <taxon>Diversispora</taxon>
    </lineage>
</organism>
<evidence type="ECO:0000313" key="5">
    <source>
        <dbReference type="Proteomes" id="UP000266861"/>
    </source>
</evidence>
<dbReference type="EMBL" id="PQFF01000301">
    <property type="protein sequence ID" value="RHZ63489.1"/>
    <property type="molecule type" value="Genomic_DNA"/>
</dbReference>
<evidence type="ECO:0000256" key="2">
    <source>
        <dbReference type="PIRSR" id="PIRSR640198-4"/>
    </source>
</evidence>
<evidence type="ECO:0000256" key="1">
    <source>
        <dbReference type="PIRSR" id="PIRSR640198-2"/>
    </source>
</evidence>
<proteinExistence type="predicted"/>
<dbReference type="Gene3D" id="1.10.3290.10">
    <property type="entry name" value="Fido-like domain"/>
    <property type="match status" value="1"/>
</dbReference>
<sequence length="376" mass="43702">MYNCQLPERNALLKEIYTPSFSQFEKGSKEYWDLGRSGKVWENYFRPFEFEFRPKDNESIESIEIFEEKCAHLEELSSIKDTIEISTKDLLQRMIVSFSHQSCVMEGNSLGIEESQTIWERMNQDYNIDDLLEKEGAQFPTPESLFDKPESEIDIIEIRNHLLSTYFIFNNTLFKSKPEIDIDNIKKIHRIILRDTPQEKFNVWGNIQRAGKFRTVSMQSMGYHLTVYPYGEEVPALMEKFVQFYNKNVTNNNIDDENYIHPLISSCHILSTFLHINPFYDGNGRVGRSLMALYLSHAGYPPPVFQQLDRKVYVNALCKTQAQKDPIPLYNLVVGAISDILASHSCLPFEYKVCLEKIAVGAINYIKILLAKVRNE</sequence>
<dbReference type="PROSITE" id="PS51459">
    <property type="entry name" value="FIDO"/>
    <property type="match status" value="1"/>
</dbReference>
<evidence type="ECO:0000313" key="4">
    <source>
        <dbReference type="EMBL" id="RHZ63489.1"/>
    </source>
</evidence>
<protein>
    <recommendedName>
        <fullName evidence="3">Fido domain-containing protein</fullName>
    </recommendedName>
</protein>
<dbReference type="PANTHER" id="PTHR13504:SF38">
    <property type="entry name" value="FIDO DOMAIN-CONTAINING PROTEIN"/>
    <property type="match status" value="1"/>
</dbReference>
<dbReference type="InterPro" id="IPR036597">
    <property type="entry name" value="Fido-like_dom_sf"/>
</dbReference>
<keyword evidence="5" id="KW-1185">Reference proteome</keyword>
<dbReference type="InterPro" id="IPR003812">
    <property type="entry name" value="Fido"/>
</dbReference>
<dbReference type="AlphaFoldDB" id="A0A397HKB4"/>
<dbReference type="PANTHER" id="PTHR13504">
    <property type="entry name" value="FIDO DOMAIN-CONTAINING PROTEIN DDB_G0283145"/>
    <property type="match status" value="1"/>
</dbReference>
<accession>A0A397HKB4</accession>
<evidence type="ECO:0000259" key="3">
    <source>
        <dbReference type="PROSITE" id="PS51459"/>
    </source>
</evidence>
<keyword evidence="1" id="KW-0067">ATP-binding</keyword>
<comment type="caution">
    <text evidence="4">The sequence shown here is derived from an EMBL/GenBank/DDBJ whole genome shotgun (WGS) entry which is preliminary data.</text>
</comment>
<dbReference type="InterPro" id="IPR040198">
    <property type="entry name" value="Fido_containing"/>
</dbReference>
<reference evidence="4 5" key="1">
    <citation type="submission" date="2018-08" db="EMBL/GenBank/DDBJ databases">
        <title>Genome and evolution of the arbuscular mycorrhizal fungus Diversispora epigaea (formerly Glomus versiforme) and its bacterial endosymbionts.</title>
        <authorList>
            <person name="Sun X."/>
            <person name="Fei Z."/>
            <person name="Harrison M."/>
        </authorList>
    </citation>
    <scope>NUCLEOTIDE SEQUENCE [LARGE SCALE GENOMIC DNA]</scope>
    <source>
        <strain evidence="4 5">IT104</strain>
    </source>
</reference>
<name>A0A397HKB4_9GLOM</name>